<evidence type="ECO:0000256" key="4">
    <source>
        <dbReference type="ARBA" id="ARBA00022723"/>
    </source>
</evidence>
<dbReference type="Proteomes" id="UP000018901">
    <property type="component" value="Chromosome"/>
</dbReference>
<evidence type="ECO:0000256" key="9">
    <source>
        <dbReference type="ARBA" id="ARBA00049893"/>
    </source>
</evidence>
<keyword evidence="4" id="KW-0479">Metal-binding</keyword>
<dbReference type="InterPro" id="IPR011324">
    <property type="entry name" value="Cytotoxic_necrot_fac-like_cat"/>
</dbReference>
<dbReference type="Gene3D" id="3.60.140.10">
    <property type="entry name" value="CNF1/YfiH-like putative cysteine hydrolases"/>
    <property type="match status" value="1"/>
</dbReference>
<keyword evidence="3" id="KW-0808">Transferase</keyword>
<dbReference type="GO" id="GO:0017061">
    <property type="term" value="F:S-methyl-5-thioadenosine phosphorylase activity"/>
    <property type="evidence" value="ECO:0007669"/>
    <property type="project" value="UniProtKB-EC"/>
</dbReference>
<evidence type="ECO:0000256" key="8">
    <source>
        <dbReference type="ARBA" id="ARBA00048968"/>
    </source>
</evidence>
<evidence type="ECO:0000256" key="2">
    <source>
        <dbReference type="ARBA" id="ARBA00007353"/>
    </source>
</evidence>
<proteinExistence type="inferred from homology"/>
<dbReference type="PATRIC" id="fig|880074.11.peg.1316"/>
<dbReference type="NCBIfam" id="TIGR00726">
    <property type="entry name" value="peptidoglycan editing factor PgeF"/>
    <property type="match status" value="1"/>
</dbReference>
<keyword evidence="6" id="KW-0862">Zinc</keyword>
<accession>W0ENV2</accession>
<dbReference type="STRING" id="880074.BARVI_06275"/>
<keyword evidence="12" id="KW-1185">Reference proteome</keyword>
<dbReference type="Pfam" id="PF02578">
    <property type="entry name" value="Cu-oxidase_4"/>
    <property type="match status" value="1"/>
</dbReference>
<evidence type="ECO:0000256" key="3">
    <source>
        <dbReference type="ARBA" id="ARBA00022679"/>
    </source>
</evidence>
<comment type="similarity">
    <text evidence="2 10">Belongs to the purine nucleoside phosphorylase YfiH/LACC1 family.</text>
</comment>
<dbReference type="CDD" id="cd16833">
    <property type="entry name" value="YfiH"/>
    <property type="match status" value="1"/>
</dbReference>
<dbReference type="KEGG" id="bvs:BARVI_06275"/>
<comment type="catalytic activity">
    <reaction evidence="7">
        <text>adenosine + H2O + H(+) = inosine + NH4(+)</text>
        <dbReference type="Rhea" id="RHEA:24408"/>
        <dbReference type="ChEBI" id="CHEBI:15377"/>
        <dbReference type="ChEBI" id="CHEBI:15378"/>
        <dbReference type="ChEBI" id="CHEBI:16335"/>
        <dbReference type="ChEBI" id="CHEBI:17596"/>
        <dbReference type="ChEBI" id="CHEBI:28938"/>
        <dbReference type="EC" id="3.5.4.4"/>
    </reaction>
    <physiologicalReaction direction="left-to-right" evidence="7">
        <dbReference type="Rhea" id="RHEA:24409"/>
    </physiologicalReaction>
</comment>
<dbReference type="RefSeq" id="WP_025278390.1">
    <property type="nucleotide sequence ID" value="NZ_CP007034.1"/>
</dbReference>
<protein>
    <recommendedName>
        <fullName evidence="10">Purine nucleoside phosphorylase</fullName>
    </recommendedName>
</protein>
<dbReference type="eggNOG" id="COG1496">
    <property type="taxonomic scope" value="Bacteria"/>
</dbReference>
<dbReference type="InterPro" id="IPR038371">
    <property type="entry name" value="Cu_polyphenol_OxRdtase_sf"/>
</dbReference>
<comment type="catalytic activity">
    <reaction evidence="8">
        <text>adenosine + phosphate = alpha-D-ribose 1-phosphate + adenine</text>
        <dbReference type="Rhea" id="RHEA:27642"/>
        <dbReference type="ChEBI" id="CHEBI:16335"/>
        <dbReference type="ChEBI" id="CHEBI:16708"/>
        <dbReference type="ChEBI" id="CHEBI:43474"/>
        <dbReference type="ChEBI" id="CHEBI:57720"/>
        <dbReference type="EC" id="2.4.2.1"/>
    </reaction>
    <physiologicalReaction direction="left-to-right" evidence="8">
        <dbReference type="Rhea" id="RHEA:27643"/>
    </physiologicalReaction>
</comment>
<organism evidence="11 12">
    <name type="scientific">Barnesiella viscericola DSM 18177</name>
    <dbReference type="NCBI Taxonomy" id="880074"/>
    <lineage>
        <taxon>Bacteria</taxon>
        <taxon>Pseudomonadati</taxon>
        <taxon>Bacteroidota</taxon>
        <taxon>Bacteroidia</taxon>
        <taxon>Bacteroidales</taxon>
        <taxon>Barnesiellaceae</taxon>
        <taxon>Barnesiella</taxon>
    </lineage>
</organism>
<comment type="catalytic activity">
    <reaction evidence="1">
        <text>inosine + phosphate = alpha-D-ribose 1-phosphate + hypoxanthine</text>
        <dbReference type="Rhea" id="RHEA:27646"/>
        <dbReference type="ChEBI" id="CHEBI:17368"/>
        <dbReference type="ChEBI" id="CHEBI:17596"/>
        <dbReference type="ChEBI" id="CHEBI:43474"/>
        <dbReference type="ChEBI" id="CHEBI:57720"/>
        <dbReference type="EC" id="2.4.2.1"/>
    </reaction>
    <physiologicalReaction direction="left-to-right" evidence="1">
        <dbReference type="Rhea" id="RHEA:27647"/>
    </physiologicalReaction>
</comment>
<keyword evidence="5" id="KW-0378">Hydrolase</keyword>
<gene>
    <name evidence="11" type="ORF">BARVI_06275</name>
</gene>
<evidence type="ECO:0000256" key="7">
    <source>
        <dbReference type="ARBA" id="ARBA00047989"/>
    </source>
</evidence>
<reference evidence="11 12" key="1">
    <citation type="submission" date="2013-12" db="EMBL/GenBank/DDBJ databases">
        <authorList>
            <consortium name="DOE Joint Genome Institute"/>
            <person name="Eisen J."/>
            <person name="Huntemann M."/>
            <person name="Han J."/>
            <person name="Chen A."/>
            <person name="Kyrpides N."/>
            <person name="Mavromatis K."/>
            <person name="Markowitz V."/>
            <person name="Palaniappan K."/>
            <person name="Ivanova N."/>
            <person name="Schaumberg A."/>
            <person name="Pati A."/>
            <person name="Liolios K."/>
            <person name="Nordberg H.P."/>
            <person name="Cantor M.N."/>
            <person name="Hua S.X."/>
            <person name="Woyke T."/>
        </authorList>
    </citation>
    <scope>NUCLEOTIDE SEQUENCE [LARGE SCALE GENOMIC DNA]</scope>
    <source>
        <strain evidence="12">DSM 18177</strain>
    </source>
</reference>
<dbReference type="OrthoDB" id="4279at2"/>
<dbReference type="PANTHER" id="PTHR30616">
    <property type="entry name" value="UNCHARACTERIZED PROTEIN YFIH"/>
    <property type="match status" value="1"/>
</dbReference>
<dbReference type="AlphaFoldDB" id="W0ENV2"/>
<dbReference type="InterPro" id="IPR003730">
    <property type="entry name" value="Cu_polyphenol_OxRdtase"/>
</dbReference>
<dbReference type="GeneID" id="90529023"/>
<dbReference type="SUPFAM" id="SSF64438">
    <property type="entry name" value="CNF1/YfiH-like putative cysteine hydrolases"/>
    <property type="match status" value="1"/>
</dbReference>
<sequence length="268" mass="28874">MILHTTDTFRWYSFSLFDSLPGVVTFVTTRGGAVAGDPFSTDNLGEYTDDAPDRVTANRQRLHDALGYDRLAAPHQVHGVAVASVAADWLTRSDDEWCERLDGADAVMTDCPGVAVAVSTADCVPVLLCDPDRRACAAVHAGWRGMAAHIVREAVESMVRRYGTNPACLLAAVGPSIGPDRFEVGDEVVDAFLTAGFDEAAVVRRYPSRRAHVDLWAAAVEELTACGVELSHIEVAGICTQEHSDEFFSARALGVRSGRFLTGICFQS</sequence>
<dbReference type="EMBL" id="CP007034">
    <property type="protein sequence ID" value="AHF12452.1"/>
    <property type="molecule type" value="Genomic_DNA"/>
</dbReference>
<evidence type="ECO:0000313" key="12">
    <source>
        <dbReference type="Proteomes" id="UP000018901"/>
    </source>
</evidence>
<comment type="catalytic activity">
    <reaction evidence="9">
        <text>S-methyl-5'-thioadenosine + phosphate = 5-(methylsulfanyl)-alpha-D-ribose 1-phosphate + adenine</text>
        <dbReference type="Rhea" id="RHEA:11852"/>
        <dbReference type="ChEBI" id="CHEBI:16708"/>
        <dbReference type="ChEBI" id="CHEBI:17509"/>
        <dbReference type="ChEBI" id="CHEBI:43474"/>
        <dbReference type="ChEBI" id="CHEBI:58533"/>
        <dbReference type="EC" id="2.4.2.28"/>
    </reaction>
    <physiologicalReaction direction="left-to-right" evidence="9">
        <dbReference type="Rhea" id="RHEA:11853"/>
    </physiologicalReaction>
</comment>
<evidence type="ECO:0000256" key="6">
    <source>
        <dbReference type="ARBA" id="ARBA00022833"/>
    </source>
</evidence>
<evidence type="ECO:0000313" key="11">
    <source>
        <dbReference type="EMBL" id="AHF12452.1"/>
    </source>
</evidence>
<evidence type="ECO:0000256" key="10">
    <source>
        <dbReference type="RuleBase" id="RU361274"/>
    </source>
</evidence>
<evidence type="ECO:0000256" key="5">
    <source>
        <dbReference type="ARBA" id="ARBA00022801"/>
    </source>
</evidence>
<dbReference type="HOGENOM" id="CLU_065784_0_0_10"/>
<dbReference type="GO" id="GO:0016787">
    <property type="term" value="F:hydrolase activity"/>
    <property type="evidence" value="ECO:0007669"/>
    <property type="project" value="UniProtKB-KW"/>
</dbReference>
<name>W0ENV2_9BACT</name>
<dbReference type="PANTHER" id="PTHR30616:SF2">
    <property type="entry name" value="PURINE NUCLEOSIDE PHOSPHORYLASE LACC1"/>
    <property type="match status" value="1"/>
</dbReference>
<dbReference type="GO" id="GO:0005507">
    <property type="term" value="F:copper ion binding"/>
    <property type="evidence" value="ECO:0007669"/>
    <property type="project" value="TreeGrafter"/>
</dbReference>
<evidence type="ECO:0000256" key="1">
    <source>
        <dbReference type="ARBA" id="ARBA00000553"/>
    </source>
</evidence>